<accession>A0AAW2Q0U2</accession>
<feature type="compositionally biased region" description="Basic and acidic residues" evidence="1">
    <location>
        <begin position="72"/>
        <end position="81"/>
    </location>
</feature>
<name>A0AAW2Q0U2_SESRA</name>
<dbReference type="EMBL" id="JACGWJ010000016">
    <property type="protein sequence ID" value="KAL0361282.1"/>
    <property type="molecule type" value="Genomic_DNA"/>
</dbReference>
<dbReference type="AlphaFoldDB" id="A0AAW2Q0U2"/>
<feature type="region of interest" description="Disordered" evidence="1">
    <location>
        <begin position="487"/>
        <end position="508"/>
    </location>
</feature>
<evidence type="ECO:0000256" key="1">
    <source>
        <dbReference type="SAM" id="MobiDB-lite"/>
    </source>
</evidence>
<comment type="caution">
    <text evidence="2">The sequence shown here is derived from an EMBL/GenBank/DDBJ whole genome shotgun (WGS) entry which is preliminary data.</text>
</comment>
<proteinExistence type="predicted"/>
<feature type="compositionally biased region" description="Polar residues" evidence="1">
    <location>
        <begin position="136"/>
        <end position="150"/>
    </location>
</feature>
<organism evidence="2">
    <name type="scientific">Sesamum radiatum</name>
    <name type="common">Black benniseed</name>
    <dbReference type="NCBI Taxonomy" id="300843"/>
    <lineage>
        <taxon>Eukaryota</taxon>
        <taxon>Viridiplantae</taxon>
        <taxon>Streptophyta</taxon>
        <taxon>Embryophyta</taxon>
        <taxon>Tracheophyta</taxon>
        <taxon>Spermatophyta</taxon>
        <taxon>Magnoliopsida</taxon>
        <taxon>eudicotyledons</taxon>
        <taxon>Gunneridae</taxon>
        <taxon>Pentapetalae</taxon>
        <taxon>asterids</taxon>
        <taxon>lamiids</taxon>
        <taxon>Lamiales</taxon>
        <taxon>Pedaliaceae</taxon>
        <taxon>Sesamum</taxon>
    </lineage>
</organism>
<feature type="compositionally biased region" description="Polar residues" evidence="1">
    <location>
        <begin position="82"/>
        <end position="105"/>
    </location>
</feature>
<gene>
    <name evidence="2" type="ORF">Sradi_3812700</name>
</gene>
<protein>
    <submittedName>
        <fullName evidence="2">Uncharacterized protein</fullName>
    </submittedName>
</protein>
<reference evidence="2" key="1">
    <citation type="submission" date="2020-06" db="EMBL/GenBank/DDBJ databases">
        <authorList>
            <person name="Li T."/>
            <person name="Hu X."/>
            <person name="Zhang T."/>
            <person name="Song X."/>
            <person name="Zhang H."/>
            <person name="Dai N."/>
            <person name="Sheng W."/>
            <person name="Hou X."/>
            <person name="Wei L."/>
        </authorList>
    </citation>
    <scope>NUCLEOTIDE SEQUENCE</scope>
    <source>
        <strain evidence="2">G02</strain>
        <tissue evidence="2">Leaf</tissue>
    </source>
</reference>
<reference evidence="2" key="2">
    <citation type="journal article" date="2024" name="Plant">
        <title>Genomic evolution and insights into agronomic trait innovations of Sesamum species.</title>
        <authorList>
            <person name="Miao H."/>
            <person name="Wang L."/>
            <person name="Qu L."/>
            <person name="Liu H."/>
            <person name="Sun Y."/>
            <person name="Le M."/>
            <person name="Wang Q."/>
            <person name="Wei S."/>
            <person name="Zheng Y."/>
            <person name="Lin W."/>
            <person name="Duan Y."/>
            <person name="Cao H."/>
            <person name="Xiong S."/>
            <person name="Wang X."/>
            <person name="Wei L."/>
            <person name="Li C."/>
            <person name="Ma Q."/>
            <person name="Ju M."/>
            <person name="Zhao R."/>
            <person name="Li G."/>
            <person name="Mu C."/>
            <person name="Tian Q."/>
            <person name="Mei H."/>
            <person name="Zhang T."/>
            <person name="Gao T."/>
            <person name="Zhang H."/>
        </authorList>
    </citation>
    <scope>NUCLEOTIDE SEQUENCE</scope>
    <source>
        <strain evidence="2">G02</strain>
    </source>
</reference>
<evidence type="ECO:0000313" key="2">
    <source>
        <dbReference type="EMBL" id="KAL0361282.1"/>
    </source>
</evidence>
<feature type="region of interest" description="Disordered" evidence="1">
    <location>
        <begin position="63"/>
        <end position="156"/>
    </location>
</feature>
<sequence length="535" mass="60137">MNSVMSQQGCIFTTVQLKCKLSRLHRAWRLLNDLITKGTRWGWDPERHTITSDADRLEELYQMDGTQSGSRRSRDEYEDKAFSQSPRMMSPNEYTSSPQPSQTGAGPSRSGHRVRHGLTSSYNMASSRDEGGPEPNSASASPGTPGTSGRSRVDCRDHDNAPSGSFFDDICMTKPCFYALVDALTSRRLLPHGQTSRDCVGAVDGTLVPVWVPRRDQIRYRSRKGGLAQNVLAICDFDMNFTYVYAGGKVVRPMPVFWTMQYHMTPLFLFLQLIPGERWTSIGFTLDLNIEQRFMWMIADDNTLAPMRDDTCAEAQMGHWTRGLRRYFGYPYTCDQVREKFYEFKRRFDQFHAITQLPGIFYDTEIFVMVFPSELRARASWHARGVGPIRLSGVPVEDQVDAQDKESNALSPARGVDAPIVSNSTNPSIQTHTHLGCSGACSACDAGPRMARSTSLATRHNFDMGSEVGGIGSWTDYIRHFRLQSDRGAQTNSDGDSTHRPQVGDEAPFTPLAYSVPLEIPNKLLFNQYKTNNYC</sequence>